<name>A0A1G2F2B7_9BACT</name>
<keyword evidence="7" id="KW-0378">Hydrolase</keyword>
<evidence type="ECO:0000256" key="4">
    <source>
        <dbReference type="ARBA" id="ARBA00022475"/>
    </source>
</evidence>
<dbReference type="GO" id="GO:0005886">
    <property type="term" value="C:plasma membrane"/>
    <property type="evidence" value="ECO:0007669"/>
    <property type="project" value="UniProtKB-SubCell"/>
</dbReference>
<dbReference type="AlphaFoldDB" id="A0A1G2F2B7"/>
<proteinExistence type="inferred from homology"/>
<feature type="transmembrane region" description="Helical" evidence="10">
    <location>
        <begin position="180"/>
        <end position="199"/>
    </location>
</feature>
<comment type="caution">
    <text evidence="11">The sequence shown here is derived from an EMBL/GenBank/DDBJ whole genome shotgun (WGS) entry which is preliminary data.</text>
</comment>
<feature type="transmembrane region" description="Helical" evidence="10">
    <location>
        <begin position="12"/>
        <end position="30"/>
    </location>
</feature>
<dbReference type="PANTHER" id="PTHR36844:SF1">
    <property type="entry name" value="PROTEASE PRSW"/>
    <property type="match status" value="1"/>
</dbReference>
<gene>
    <name evidence="11" type="ORF">A3H02_01915</name>
</gene>
<feature type="transmembrane region" description="Helical" evidence="10">
    <location>
        <begin position="110"/>
        <end position="134"/>
    </location>
</feature>
<feature type="transmembrane region" description="Helical" evidence="10">
    <location>
        <begin position="205"/>
        <end position="224"/>
    </location>
</feature>
<comment type="similarity">
    <text evidence="2">Belongs to the protease PrsW family.</text>
</comment>
<keyword evidence="5" id="KW-0645">Protease</keyword>
<evidence type="ECO:0000313" key="11">
    <source>
        <dbReference type="EMBL" id="OGZ31790.1"/>
    </source>
</evidence>
<evidence type="ECO:0000256" key="1">
    <source>
        <dbReference type="ARBA" id="ARBA00004651"/>
    </source>
</evidence>
<dbReference type="InterPro" id="IPR026898">
    <property type="entry name" value="PrsW"/>
</dbReference>
<keyword evidence="4" id="KW-1003">Cell membrane</keyword>
<evidence type="ECO:0000256" key="5">
    <source>
        <dbReference type="ARBA" id="ARBA00022670"/>
    </source>
</evidence>
<comment type="subcellular location">
    <subcellularLocation>
        <location evidence="1">Cell membrane</location>
        <topology evidence="1">Multi-pass membrane protein</topology>
    </subcellularLocation>
</comment>
<dbReference type="Proteomes" id="UP000176787">
    <property type="component" value="Unassembled WGS sequence"/>
</dbReference>
<feature type="transmembrane region" description="Helical" evidence="10">
    <location>
        <begin position="42"/>
        <end position="59"/>
    </location>
</feature>
<dbReference type="InterPro" id="IPR023596">
    <property type="entry name" value="Peptidase_PrsW_arch/bac"/>
</dbReference>
<organism evidence="11 12">
    <name type="scientific">Candidatus Niyogibacteria bacterium RIFCSPLOWO2_12_FULL_41_13</name>
    <dbReference type="NCBI Taxonomy" id="1801726"/>
    <lineage>
        <taxon>Bacteria</taxon>
        <taxon>Candidatus Niyogiibacteriota</taxon>
    </lineage>
</organism>
<reference evidence="11 12" key="1">
    <citation type="journal article" date="2016" name="Nat. Commun.">
        <title>Thousands of microbial genomes shed light on interconnected biogeochemical processes in an aquifer system.</title>
        <authorList>
            <person name="Anantharaman K."/>
            <person name="Brown C.T."/>
            <person name="Hug L.A."/>
            <person name="Sharon I."/>
            <person name="Castelle C.J."/>
            <person name="Probst A.J."/>
            <person name="Thomas B.C."/>
            <person name="Singh A."/>
            <person name="Wilkins M.J."/>
            <person name="Karaoz U."/>
            <person name="Brodie E.L."/>
            <person name="Williams K.H."/>
            <person name="Hubbard S.S."/>
            <person name="Banfield J.F."/>
        </authorList>
    </citation>
    <scope>NUCLEOTIDE SEQUENCE [LARGE SCALE GENOMIC DNA]</scope>
</reference>
<dbReference type="GO" id="GO:0008233">
    <property type="term" value="F:peptidase activity"/>
    <property type="evidence" value="ECO:0007669"/>
    <property type="project" value="UniProtKB-KW"/>
</dbReference>
<sequence>MTGETSTASLVFYPVILGFFPALIWLWFWLKEDPHPEPRSALLKTFIWGMFFVPVVLAVETIVFKFAFKEVFQNTFAFWLALAAIEEVAKYEAASRSAFRSRNFDEPIDAPVYMITAALGFAAMENVFFVLRGIMSQDAFIATGGLRFFGATLTHILASGLVGAFLAYAFYKKENYAKNLILGLIFAILLHALFNFFIMKNDGSKILAVFGALWLLALLFYLSLDKIKNIKG</sequence>
<dbReference type="PANTHER" id="PTHR36844">
    <property type="entry name" value="PROTEASE PRSW"/>
    <property type="match status" value="1"/>
</dbReference>
<evidence type="ECO:0000256" key="2">
    <source>
        <dbReference type="ARBA" id="ARBA00009165"/>
    </source>
</evidence>
<evidence type="ECO:0000313" key="12">
    <source>
        <dbReference type="Proteomes" id="UP000176787"/>
    </source>
</evidence>
<dbReference type="Pfam" id="PF13367">
    <property type="entry name" value="PrsW-protease"/>
    <property type="match status" value="1"/>
</dbReference>
<accession>A0A1G2F2B7</accession>
<dbReference type="PIRSF" id="PIRSF016933">
    <property type="entry name" value="PrsW"/>
    <property type="match status" value="1"/>
</dbReference>
<keyword evidence="6 10" id="KW-0812">Transmembrane</keyword>
<dbReference type="EMBL" id="MHMS01000021">
    <property type="protein sequence ID" value="OGZ31790.1"/>
    <property type="molecule type" value="Genomic_DNA"/>
</dbReference>
<dbReference type="GO" id="GO:0006508">
    <property type="term" value="P:proteolysis"/>
    <property type="evidence" value="ECO:0007669"/>
    <property type="project" value="UniProtKB-KW"/>
</dbReference>
<protein>
    <recommendedName>
        <fullName evidence="3">Protease PrsW</fullName>
    </recommendedName>
</protein>
<evidence type="ECO:0000256" key="6">
    <source>
        <dbReference type="ARBA" id="ARBA00022692"/>
    </source>
</evidence>
<evidence type="ECO:0000256" key="7">
    <source>
        <dbReference type="ARBA" id="ARBA00022801"/>
    </source>
</evidence>
<evidence type="ECO:0000256" key="10">
    <source>
        <dbReference type="SAM" id="Phobius"/>
    </source>
</evidence>
<evidence type="ECO:0000256" key="8">
    <source>
        <dbReference type="ARBA" id="ARBA00022989"/>
    </source>
</evidence>
<dbReference type="STRING" id="1801726.A3H02_01915"/>
<keyword evidence="8 10" id="KW-1133">Transmembrane helix</keyword>
<keyword evidence="9 10" id="KW-0472">Membrane</keyword>
<feature type="transmembrane region" description="Helical" evidence="10">
    <location>
        <begin position="146"/>
        <end position="168"/>
    </location>
</feature>
<evidence type="ECO:0000256" key="9">
    <source>
        <dbReference type="ARBA" id="ARBA00023136"/>
    </source>
</evidence>
<evidence type="ECO:0000256" key="3">
    <source>
        <dbReference type="ARBA" id="ARBA00018997"/>
    </source>
</evidence>